<dbReference type="GO" id="GO:0042834">
    <property type="term" value="F:peptidoglycan binding"/>
    <property type="evidence" value="ECO:0007669"/>
    <property type="project" value="InterPro"/>
</dbReference>
<reference evidence="2 3" key="1">
    <citation type="submission" date="2019-12" db="EMBL/GenBank/DDBJ databases">
        <title>Mucilaginibacter sp. HMF7410 genome sequencing and assembly.</title>
        <authorList>
            <person name="Kang H."/>
            <person name="Cha I."/>
            <person name="Kim H."/>
            <person name="Joh K."/>
        </authorList>
    </citation>
    <scope>NUCLEOTIDE SEQUENCE [LARGE SCALE GENOMIC DNA]</scope>
    <source>
        <strain evidence="2 3">HMF7410</strain>
    </source>
</reference>
<evidence type="ECO:0000313" key="3">
    <source>
        <dbReference type="Proteomes" id="UP000462014"/>
    </source>
</evidence>
<gene>
    <name evidence="2" type="ORF">GO621_06470</name>
</gene>
<dbReference type="EMBL" id="WPIK01000005">
    <property type="protein sequence ID" value="MVN21176.1"/>
    <property type="molecule type" value="Genomic_DNA"/>
</dbReference>
<evidence type="ECO:0000259" key="1">
    <source>
        <dbReference type="Pfam" id="PF05036"/>
    </source>
</evidence>
<accession>A0A7K1SV19</accession>
<evidence type="ECO:0000313" key="2">
    <source>
        <dbReference type="EMBL" id="MVN21176.1"/>
    </source>
</evidence>
<dbReference type="InterPro" id="IPR007730">
    <property type="entry name" value="SPOR-like_dom"/>
</dbReference>
<dbReference type="Proteomes" id="UP000462014">
    <property type="component" value="Unassembled WGS sequence"/>
</dbReference>
<organism evidence="2 3">
    <name type="scientific">Mucilaginibacter arboris</name>
    <dbReference type="NCBI Taxonomy" id="2682090"/>
    <lineage>
        <taxon>Bacteria</taxon>
        <taxon>Pseudomonadati</taxon>
        <taxon>Bacteroidota</taxon>
        <taxon>Sphingobacteriia</taxon>
        <taxon>Sphingobacteriales</taxon>
        <taxon>Sphingobacteriaceae</taxon>
        <taxon>Mucilaginibacter</taxon>
    </lineage>
</organism>
<dbReference type="Gene3D" id="3.30.70.1070">
    <property type="entry name" value="Sporulation related repeat"/>
    <property type="match status" value="1"/>
</dbReference>
<sequence>MSIYQDLVNKRSIRTGLPARMLLLAVFFLTGISFSFAQTRGEVEVIKDPRIDTLIAHRLLTDKSASGKIGSGSGWGYRVQFFISSDRKEIYAKQAEFNQMHPDLRTYIIYQEPNYKIKAGDFRTRLEAQKLMRDLRPQFPTLFLVSEKINPSKLDTTDDKN</sequence>
<feature type="domain" description="SPOR" evidence="1">
    <location>
        <begin position="76"/>
        <end position="139"/>
    </location>
</feature>
<keyword evidence="3" id="KW-1185">Reference proteome</keyword>
<proteinExistence type="predicted"/>
<dbReference type="Pfam" id="PF05036">
    <property type="entry name" value="SPOR"/>
    <property type="match status" value="1"/>
</dbReference>
<name>A0A7K1SV19_9SPHI</name>
<dbReference type="RefSeq" id="WP_157565315.1">
    <property type="nucleotide sequence ID" value="NZ_WPIK01000005.1"/>
</dbReference>
<dbReference type="AlphaFoldDB" id="A0A7K1SV19"/>
<comment type="caution">
    <text evidence="2">The sequence shown here is derived from an EMBL/GenBank/DDBJ whole genome shotgun (WGS) entry which is preliminary data.</text>
</comment>
<protein>
    <submittedName>
        <fullName evidence="2">SPOR domain-containing protein</fullName>
    </submittedName>
</protein>
<dbReference type="InterPro" id="IPR036680">
    <property type="entry name" value="SPOR-like_sf"/>
</dbReference>